<evidence type="ECO:0000259" key="2">
    <source>
        <dbReference type="Pfam" id="PF01882"/>
    </source>
</evidence>
<keyword evidence="1" id="KW-0472">Membrane</keyword>
<name>A0A6M1RS27_9BACT</name>
<dbReference type="RefSeq" id="WP_205880701.1">
    <property type="nucleotide sequence ID" value="NZ_JAAKYA010000011.1"/>
</dbReference>
<sequence length="443" mass="50309">MGGRRRAGRGVHRFRRWLRRRFTPAGLVLLVAMALSGSMGVDPDNAMTYQVFSLLFGLLLASAVSAGWLRGRFEVHRELPRFVTAGVPFRYRVWVRNGTRRVQRGLVVLEEVGQGWVDPAERVLWRRAERRRMRSFRPVMRRRRFWRLPLLCQGALPPLAPGQVGVATLEAVVWRRGLLEMEEVALARTDPLGLVRVLRRLRVPQKLVVLPRRYFVPPLDLPGQPRYQLGGVALATHVGQSEEFVSLRDYRRGDPVRHIHWRSWAKVGRPIVKEFEDEFFVRHALILDTFTDWPEHEAFEAAVSVAASLASAVPTQESLLDLMFVGPEAYRFTAGRGVGHVEQMLEVLASVRPCGTRPFAALEQLVLQYAGEISGCLCVLLAWDGPRRGLVEKLMQLGIPVRVLVVPVDPLPERPDPGPLRVRPDWFTVLEPGRLEEQLARLS</sequence>
<dbReference type="Proteomes" id="UP000477311">
    <property type="component" value="Unassembled WGS sequence"/>
</dbReference>
<dbReference type="Pfam" id="PF01882">
    <property type="entry name" value="DUF58"/>
    <property type="match status" value="1"/>
</dbReference>
<protein>
    <submittedName>
        <fullName evidence="3">DUF58 domain-containing protein</fullName>
    </submittedName>
</protein>
<evidence type="ECO:0000313" key="3">
    <source>
        <dbReference type="EMBL" id="NGO38121.1"/>
    </source>
</evidence>
<gene>
    <name evidence="3" type="ORF">G4L39_01740</name>
</gene>
<dbReference type="PANTHER" id="PTHR34351:SF1">
    <property type="entry name" value="SLR1927 PROTEIN"/>
    <property type="match status" value="1"/>
</dbReference>
<evidence type="ECO:0000313" key="4">
    <source>
        <dbReference type="Proteomes" id="UP000477311"/>
    </source>
</evidence>
<dbReference type="InterPro" id="IPR002881">
    <property type="entry name" value="DUF58"/>
</dbReference>
<keyword evidence="4" id="KW-1185">Reference proteome</keyword>
<dbReference type="PANTHER" id="PTHR34351">
    <property type="entry name" value="SLR1927 PROTEIN-RELATED"/>
    <property type="match status" value="1"/>
</dbReference>
<dbReference type="AlphaFoldDB" id="A0A6M1RS27"/>
<feature type="transmembrane region" description="Helical" evidence="1">
    <location>
        <begin position="50"/>
        <end position="69"/>
    </location>
</feature>
<accession>A0A6M1RS27</accession>
<dbReference type="EMBL" id="JAAKYA010000011">
    <property type="protein sequence ID" value="NGO38121.1"/>
    <property type="molecule type" value="Genomic_DNA"/>
</dbReference>
<keyword evidence="1" id="KW-1133">Transmembrane helix</keyword>
<keyword evidence="1" id="KW-0812">Transmembrane</keyword>
<comment type="caution">
    <text evidence="3">The sequence shown here is derived from an EMBL/GenBank/DDBJ whole genome shotgun (WGS) entry which is preliminary data.</text>
</comment>
<reference evidence="3 4" key="1">
    <citation type="submission" date="2020-02" db="EMBL/GenBank/DDBJ databases">
        <title>Draft genome sequence of Limisphaera ngatamarikiensis NGM72.4T, a thermophilic Verrucomicrobia grouped in subdivision 3.</title>
        <authorList>
            <person name="Carere C.R."/>
            <person name="Steen J."/>
            <person name="Hugenholtz P."/>
            <person name="Stott M.B."/>
        </authorList>
    </citation>
    <scope>NUCLEOTIDE SEQUENCE [LARGE SCALE GENOMIC DNA]</scope>
    <source>
        <strain evidence="3 4">NGM72.4</strain>
    </source>
</reference>
<organism evidence="3 4">
    <name type="scientific">Limisphaera ngatamarikiensis</name>
    <dbReference type="NCBI Taxonomy" id="1324935"/>
    <lineage>
        <taxon>Bacteria</taxon>
        <taxon>Pseudomonadati</taxon>
        <taxon>Verrucomicrobiota</taxon>
        <taxon>Verrucomicrobiia</taxon>
        <taxon>Limisphaerales</taxon>
        <taxon>Limisphaeraceae</taxon>
        <taxon>Limisphaera</taxon>
    </lineage>
</organism>
<evidence type="ECO:0000256" key="1">
    <source>
        <dbReference type="SAM" id="Phobius"/>
    </source>
</evidence>
<proteinExistence type="predicted"/>
<feature type="domain" description="DUF58" evidence="2">
    <location>
        <begin position="247"/>
        <end position="363"/>
    </location>
</feature>